<evidence type="ECO:0000313" key="5">
    <source>
        <dbReference type="Proteomes" id="UP000245609"/>
    </source>
</evidence>
<comment type="caution">
    <text evidence="4">The sequence shown here is derived from an EMBL/GenBank/DDBJ whole genome shotgun (WGS) entry which is preliminary data.</text>
</comment>
<dbReference type="PANTHER" id="PTHR31157:SF1">
    <property type="entry name" value="SCP DOMAIN-CONTAINING PROTEIN"/>
    <property type="match status" value="1"/>
</dbReference>
<keyword evidence="5" id="KW-1185">Reference proteome</keyword>
<accession>A0A2T9XYV4</accession>
<keyword evidence="2" id="KW-0732">Signal</keyword>
<proteinExistence type="predicted"/>
<dbReference type="EMBL" id="MBFS01003709">
    <property type="protein sequence ID" value="PVU85214.1"/>
    <property type="molecule type" value="Genomic_DNA"/>
</dbReference>
<evidence type="ECO:0000259" key="3">
    <source>
        <dbReference type="Pfam" id="PF00188"/>
    </source>
</evidence>
<evidence type="ECO:0000313" key="4">
    <source>
        <dbReference type="EMBL" id="PVU85214.1"/>
    </source>
</evidence>
<evidence type="ECO:0000256" key="1">
    <source>
        <dbReference type="SAM" id="MobiDB-lite"/>
    </source>
</evidence>
<name>A0A2T9XYV4_9FUNG</name>
<dbReference type="STRING" id="133381.A0A2T9XYV4"/>
<dbReference type="InterPro" id="IPR014044">
    <property type="entry name" value="CAP_dom"/>
</dbReference>
<dbReference type="InterPro" id="IPR035940">
    <property type="entry name" value="CAP_sf"/>
</dbReference>
<dbReference type="AlphaFoldDB" id="A0A2T9XYV4"/>
<dbReference type="Pfam" id="PF00188">
    <property type="entry name" value="CAP"/>
    <property type="match status" value="1"/>
</dbReference>
<dbReference type="Proteomes" id="UP000245609">
    <property type="component" value="Unassembled WGS sequence"/>
</dbReference>
<evidence type="ECO:0000256" key="2">
    <source>
        <dbReference type="SAM" id="SignalP"/>
    </source>
</evidence>
<dbReference type="OrthoDB" id="568194at2759"/>
<dbReference type="PANTHER" id="PTHR31157">
    <property type="entry name" value="SCP DOMAIN-CONTAINING PROTEIN"/>
    <property type="match status" value="1"/>
</dbReference>
<sequence>MRATVIFTVILILLEQIIALPSFIRYKNSVNKGYKLDGRNVSFKNNKRLYSIAVGSDSQSSTQQETQSTETSKDRPGVRSLYKFSVKISPRIKLLGKTITPSAGGSTTGSTTYQTMSIPTETQTGLEEIQTVMQMMSPTETQTGIEEKQTLMQMMSPTETQTGIEEIQTLIQATLPTETQTGIEEKQTATQTTLPTETQTGIEEIQTATQTTLPTETQTEIGEKQTLMQMMLPTETQTGLEEIQTVIQATLPTETQTIAQAIGTADVQGTTKKGPNFVVIATDHEVEPTSESSSEEISEETTVEATEQATIEEKKPSLLLTGSPLKNNFPVKVGNTTLGSSDANIFEHNQENDTLMLDLVNKIRAKHGVGSVQIDETLNRAALAQSTYQFEIKEMTHNSKYSKLSERLAASGATCIACAENVAKGQTIIEQVVHDWENSPGHLANMIFEEYNRMGWAKIDKYWTQLFNVAEQ</sequence>
<gene>
    <name evidence="4" type="ORF">BB560_007117</name>
</gene>
<feature type="signal peptide" evidence="2">
    <location>
        <begin position="1"/>
        <end position="19"/>
    </location>
</feature>
<organism evidence="4 5">
    <name type="scientific">Smittium megazygosporum</name>
    <dbReference type="NCBI Taxonomy" id="133381"/>
    <lineage>
        <taxon>Eukaryota</taxon>
        <taxon>Fungi</taxon>
        <taxon>Fungi incertae sedis</taxon>
        <taxon>Zoopagomycota</taxon>
        <taxon>Kickxellomycotina</taxon>
        <taxon>Harpellomycetes</taxon>
        <taxon>Harpellales</taxon>
        <taxon>Legeriomycetaceae</taxon>
        <taxon>Smittium</taxon>
    </lineage>
</organism>
<feature type="domain" description="SCP" evidence="3">
    <location>
        <begin position="357"/>
        <end position="458"/>
    </location>
</feature>
<feature type="chain" id="PRO_5015545921" description="SCP domain-containing protein" evidence="2">
    <location>
        <begin position="20"/>
        <end position="472"/>
    </location>
</feature>
<dbReference type="CDD" id="cd05379">
    <property type="entry name" value="CAP_bacterial"/>
    <property type="match status" value="1"/>
</dbReference>
<reference evidence="4 5" key="1">
    <citation type="journal article" date="2018" name="MBio">
        <title>Comparative Genomics Reveals the Core Gene Toolbox for the Fungus-Insect Symbiosis.</title>
        <authorList>
            <person name="Wang Y."/>
            <person name="Stata M."/>
            <person name="Wang W."/>
            <person name="Stajich J.E."/>
            <person name="White M.M."/>
            <person name="Moncalvo J.M."/>
        </authorList>
    </citation>
    <scope>NUCLEOTIDE SEQUENCE [LARGE SCALE GENOMIC DNA]</scope>
    <source>
        <strain evidence="4 5">SC-DP-2</strain>
    </source>
</reference>
<protein>
    <recommendedName>
        <fullName evidence="3">SCP domain-containing protein</fullName>
    </recommendedName>
</protein>
<dbReference type="Gene3D" id="3.40.33.10">
    <property type="entry name" value="CAP"/>
    <property type="match status" value="1"/>
</dbReference>
<dbReference type="SUPFAM" id="SSF55797">
    <property type="entry name" value="PR-1-like"/>
    <property type="match status" value="1"/>
</dbReference>
<feature type="region of interest" description="Disordered" evidence="1">
    <location>
        <begin position="54"/>
        <end position="76"/>
    </location>
</feature>
<feature type="compositionally biased region" description="Low complexity" evidence="1">
    <location>
        <begin position="58"/>
        <end position="70"/>
    </location>
</feature>